<dbReference type="Gene3D" id="3.20.20.190">
    <property type="entry name" value="Phosphatidylinositol (PI) phosphodiesterase"/>
    <property type="match status" value="1"/>
</dbReference>
<accession>W9DNF7</accession>
<dbReference type="InterPro" id="IPR017946">
    <property type="entry name" value="PLC-like_Pdiesterase_TIM-brl"/>
</dbReference>
<keyword evidence="3" id="KW-0732">Signal</keyword>
<feature type="domain" description="GP-PDE" evidence="7">
    <location>
        <begin position="34"/>
        <end position="381"/>
    </location>
</feature>
<evidence type="ECO:0000256" key="2">
    <source>
        <dbReference type="ARBA" id="ARBA00012247"/>
    </source>
</evidence>
<comment type="caution">
    <text evidence="8">The sequence shown here is derived from an EMBL/GenBank/DDBJ whole genome shotgun (WGS) entry which is preliminary data.</text>
</comment>
<evidence type="ECO:0000256" key="6">
    <source>
        <dbReference type="ARBA" id="ARBA00047512"/>
    </source>
</evidence>
<protein>
    <recommendedName>
        <fullName evidence="2">glycerophosphodiester phosphodiesterase</fullName>
        <ecNumber evidence="2">3.1.4.46</ecNumber>
    </recommendedName>
</protein>
<evidence type="ECO:0000256" key="4">
    <source>
        <dbReference type="ARBA" id="ARBA00022798"/>
    </source>
</evidence>
<gene>
    <name evidence="8" type="ORF">AmyhaDRAFT_0213</name>
</gene>
<dbReference type="GO" id="GO:0006071">
    <property type="term" value="P:glycerol metabolic process"/>
    <property type="evidence" value="ECO:0007669"/>
    <property type="project" value="UniProtKB-KW"/>
</dbReference>
<comment type="similarity">
    <text evidence="1">Belongs to the glycerophosphoryl diester phosphodiesterase family.</text>
</comment>
<dbReference type="AlphaFoldDB" id="W9DNF7"/>
<dbReference type="GO" id="GO:0006629">
    <property type="term" value="P:lipid metabolic process"/>
    <property type="evidence" value="ECO:0007669"/>
    <property type="project" value="InterPro"/>
</dbReference>
<evidence type="ECO:0000259" key="7">
    <source>
        <dbReference type="PROSITE" id="PS51704"/>
    </source>
</evidence>
<evidence type="ECO:0000256" key="1">
    <source>
        <dbReference type="ARBA" id="ARBA00007277"/>
    </source>
</evidence>
<keyword evidence="9" id="KW-1185">Reference proteome</keyword>
<dbReference type="PANTHER" id="PTHR43620:SF7">
    <property type="entry name" value="GLYCEROPHOSPHODIESTER PHOSPHODIESTERASE GDPD5-RELATED"/>
    <property type="match status" value="1"/>
</dbReference>
<dbReference type="PATRIC" id="fig|592678.3.peg.216"/>
<dbReference type="PANTHER" id="PTHR43620">
    <property type="entry name" value="GLYCEROPHOSPHORYL DIESTER PHOSPHODIESTERASE"/>
    <property type="match status" value="1"/>
</dbReference>
<keyword evidence="4" id="KW-0319">Glycerol metabolism</keyword>
<keyword evidence="5" id="KW-0378">Hydrolase</keyword>
<dbReference type="PROSITE" id="PS51704">
    <property type="entry name" value="GP_PDE"/>
    <property type="match status" value="1"/>
</dbReference>
<sequence length="384" mass="41520">MNEHPCHAANTDSCDNERCLFPAYLRRFPVTTRPVIIGHRGASGYRPEHTLASYELAARLGADFLEPDLVSTADGVLVARHENEIGGSTDIASRPEFTDRRTTKVVDGWEVTGWFTEDLTLTELRTLRAQERIPHLRPHNTSHDGQHGVPTMLEIIDLADQLTTELGRPVGVYPETKHPSYFASLGLPLEPPLLDVLASTGRDRPDANVFVQSFETGNLRWLAERLPVPLVQLLAPVGAPYDLVAAGDAQSYADLASPEGLAEIATYASAIGPDKTMVIGWDGDDRLGAPTSLVTDAHRAGLAVHPYTFRVENVFLPVDYRRSGELAEHGGPGGGPGKHGELAELGELAEHGDLAGELAAYFALGVDGVFTDHPDIAVAARARR</sequence>
<organism evidence="8 9">
    <name type="scientific">Haloechinothrix halophila YIM 93223</name>
    <dbReference type="NCBI Taxonomy" id="592678"/>
    <lineage>
        <taxon>Bacteria</taxon>
        <taxon>Bacillati</taxon>
        <taxon>Actinomycetota</taxon>
        <taxon>Actinomycetes</taxon>
        <taxon>Pseudonocardiales</taxon>
        <taxon>Pseudonocardiaceae</taxon>
        <taxon>Haloechinothrix</taxon>
    </lineage>
</organism>
<name>W9DNF7_9PSEU</name>
<evidence type="ECO:0000256" key="3">
    <source>
        <dbReference type="ARBA" id="ARBA00022729"/>
    </source>
</evidence>
<proteinExistence type="inferred from homology"/>
<dbReference type="EMBL" id="AZAK01000001">
    <property type="protein sequence ID" value="ETA66455.1"/>
    <property type="molecule type" value="Genomic_DNA"/>
</dbReference>
<evidence type="ECO:0000313" key="9">
    <source>
        <dbReference type="Proteomes" id="UP000054357"/>
    </source>
</evidence>
<dbReference type="GO" id="GO:0042597">
    <property type="term" value="C:periplasmic space"/>
    <property type="evidence" value="ECO:0007669"/>
    <property type="project" value="TreeGrafter"/>
</dbReference>
<dbReference type="Proteomes" id="UP000054357">
    <property type="component" value="Unassembled WGS sequence"/>
</dbReference>
<reference evidence="8 9" key="1">
    <citation type="submission" date="2013-08" db="EMBL/GenBank/DDBJ databases">
        <authorList>
            <consortium name="DOE Joint Genome Institute"/>
            <person name="Klenk H.-P."/>
            <person name="Huntemann M."/>
            <person name="Han J."/>
            <person name="Chen A."/>
            <person name="Kyrpides N."/>
            <person name="Mavromatis K."/>
            <person name="Markowitz V."/>
            <person name="Palaniappan K."/>
            <person name="Ivanova N."/>
            <person name="Schaumberg A."/>
            <person name="Pati A."/>
            <person name="Liolios K."/>
            <person name="Nordberg H.P."/>
            <person name="Cantor M.N."/>
            <person name="Hua S.X."/>
            <person name="Woyke T."/>
        </authorList>
    </citation>
    <scope>NUCLEOTIDE SEQUENCE [LARGE SCALE GENOMIC DNA]</scope>
    <source>
        <strain evidence="8 9">YIM 93223</strain>
    </source>
</reference>
<dbReference type="OrthoDB" id="9758957at2"/>
<comment type="catalytic activity">
    <reaction evidence="6">
        <text>a sn-glycero-3-phosphodiester + H2O = an alcohol + sn-glycerol 3-phosphate + H(+)</text>
        <dbReference type="Rhea" id="RHEA:12969"/>
        <dbReference type="ChEBI" id="CHEBI:15377"/>
        <dbReference type="ChEBI" id="CHEBI:15378"/>
        <dbReference type="ChEBI" id="CHEBI:30879"/>
        <dbReference type="ChEBI" id="CHEBI:57597"/>
        <dbReference type="ChEBI" id="CHEBI:83408"/>
        <dbReference type="EC" id="3.1.4.46"/>
    </reaction>
</comment>
<evidence type="ECO:0000313" key="8">
    <source>
        <dbReference type="EMBL" id="ETA66455.1"/>
    </source>
</evidence>
<dbReference type="Pfam" id="PF03009">
    <property type="entry name" value="GDPD"/>
    <property type="match status" value="1"/>
</dbReference>
<dbReference type="SUPFAM" id="SSF51695">
    <property type="entry name" value="PLC-like phosphodiesterases"/>
    <property type="match status" value="1"/>
</dbReference>
<dbReference type="HOGENOM" id="CLU_030226_0_0_11"/>
<dbReference type="EC" id="3.1.4.46" evidence="2"/>
<evidence type="ECO:0000256" key="5">
    <source>
        <dbReference type="ARBA" id="ARBA00022801"/>
    </source>
</evidence>
<dbReference type="InterPro" id="IPR030395">
    <property type="entry name" value="GP_PDE_dom"/>
</dbReference>
<dbReference type="GO" id="GO:0008889">
    <property type="term" value="F:glycerophosphodiester phosphodiesterase activity"/>
    <property type="evidence" value="ECO:0007669"/>
    <property type="project" value="UniProtKB-EC"/>
</dbReference>